<dbReference type="AlphaFoldDB" id="A0AAN7HUM5"/>
<proteinExistence type="predicted"/>
<keyword evidence="8" id="KW-1185">Reference proteome</keyword>
<evidence type="ECO:0000256" key="3">
    <source>
        <dbReference type="ARBA" id="ARBA00022989"/>
    </source>
</evidence>
<evidence type="ECO:0000256" key="5">
    <source>
        <dbReference type="SAM" id="MobiDB-lite"/>
    </source>
</evidence>
<feature type="region of interest" description="Disordered" evidence="5">
    <location>
        <begin position="282"/>
        <end position="309"/>
    </location>
</feature>
<dbReference type="GO" id="GO:0071944">
    <property type="term" value="C:cell periphery"/>
    <property type="evidence" value="ECO:0007669"/>
    <property type="project" value="UniProtKB-ARBA"/>
</dbReference>
<name>A0AAN7HUM5_9PEZI</name>
<evidence type="ECO:0000256" key="6">
    <source>
        <dbReference type="SAM" id="Phobius"/>
    </source>
</evidence>
<evidence type="ECO:0008006" key="9">
    <source>
        <dbReference type="Google" id="ProtNLM"/>
    </source>
</evidence>
<keyword evidence="4 6" id="KW-0472">Membrane</keyword>
<evidence type="ECO:0000313" key="8">
    <source>
        <dbReference type="Proteomes" id="UP001303647"/>
    </source>
</evidence>
<dbReference type="InterPro" id="IPR051694">
    <property type="entry name" value="Immunoregulatory_rcpt-like"/>
</dbReference>
<dbReference type="EMBL" id="MU857603">
    <property type="protein sequence ID" value="KAK4251870.1"/>
    <property type="molecule type" value="Genomic_DNA"/>
</dbReference>
<feature type="transmembrane region" description="Helical" evidence="6">
    <location>
        <begin position="235"/>
        <end position="255"/>
    </location>
</feature>
<organism evidence="7 8">
    <name type="scientific">Corynascus novoguineensis</name>
    <dbReference type="NCBI Taxonomy" id="1126955"/>
    <lineage>
        <taxon>Eukaryota</taxon>
        <taxon>Fungi</taxon>
        <taxon>Dikarya</taxon>
        <taxon>Ascomycota</taxon>
        <taxon>Pezizomycotina</taxon>
        <taxon>Sordariomycetes</taxon>
        <taxon>Sordariomycetidae</taxon>
        <taxon>Sordariales</taxon>
        <taxon>Chaetomiaceae</taxon>
        <taxon>Corynascus</taxon>
    </lineage>
</organism>
<sequence>MSLLRVSGKAQAASATRNQHVDKLRDPVTVTSTFFRTVTQVATQRATISVAELEVSTVISSTEVTISTAATQTNVVWVTETAVVKRAATGLALSGLGKGDNLPLTPYHARARVTGRTSVLDGDPAPISIQARQRAASTVTDRVTEIIYLTSISSILVTVYTTSTEVTTIYQTQTRVLKAEATTTVTSTITLTSHPPEVITFTTTASPVPASTTTQAGSSTASASAQPHPLPTPTIAGIAVGSSVLALLLAGFIILSIRRRWRGRIEPRQSAELDERYRRFDEDEMIPPKSQRSRSSSGTATGPGVWTSLRHQQPTLPHMLPDFATAVAAAAAHHDAEYKLPAAVSSATSSYGGEKSGNHLEVIEPYHQQQQQQQQQQKQQFGGQDDADGSGGDRGHHQRSPLGYTTLVGTPSPTSPAALALLEQQPQQPQQQWQQSQYLQYPQQSQRQVFRGPSLGSHGRRMHWVEMEADAESDTRRRSMGAVRAGDRVQGVVVRFTSEGGDPASGRQRAYSSPPTAAGPPVVGSSQTRMWRQYRGRTTTVGELEGNRLAVELDGTNSMENRV</sequence>
<dbReference type="CDD" id="cd12087">
    <property type="entry name" value="TM_EGFR-like"/>
    <property type="match status" value="1"/>
</dbReference>
<gene>
    <name evidence="7" type="ORF">C7999DRAFT_27551</name>
</gene>
<keyword evidence="2 6" id="KW-0812">Transmembrane</keyword>
<feature type="compositionally biased region" description="Low complexity" evidence="5">
    <location>
        <begin position="368"/>
        <end position="384"/>
    </location>
</feature>
<feature type="region of interest" description="Disordered" evidence="5">
    <location>
        <begin position="497"/>
        <end position="528"/>
    </location>
</feature>
<comment type="caution">
    <text evidence="7">The sequence shown here is derived from an EMBL/GenBank/DDBJ whole genome shotgun (WGS) entry which is preliminary data.</text>
</comment>
<evidence type="ECO:0000256" key="2">
    <source>
        <dbReference type="ARBA" id="ARBA00022692"/>
    </source>
</evidence>
<accession>A0AAN7HUM5</accession>
<comment type="subcellular location">
    <subcellularLocation>
        <location evidence="1">Membrane</location>
        <topology evidence="1">Single-pass membrane protein</topology>
    </subcellularLocation>
</comment>
<reference evidence="7" key="1">
    <citation type="journal article" date="2023" name="Mol. Phylogenet. Evol.">
        <title>Genome-scale phylogeny and comparative genomics of the fungal order Sordariales.</title>
        <authorList>
            <person name="Hensen N."/>
            <person name="Bonometti L."/>
            <person name="Westerberg I."/>
            <person name="Brannstrom I.O."/>
            <person name="Guillou S."/>
            <person name="Cros-Aarteil S."/>
            <person name="Calhoun S."/>
            <person name="Haridas S."/>
            <person name="Kuo A."/>
            <person name="Mondo S."/>
            <person name="Pangilinan J."/>
            <person name="Riley R."/>
            <person name="LaButti K."/>
            <person name="Andreopoulos B."/>
            <person name="Lipzen A."/>
            <person name="Chen C."/>
            <person name="Yan M."/>
            <person name="Daum C."/>
            <person name="Ng V."/>
            <person name="Clum A."/>
            <person name="Steindorff A."/>
            <person name="Ohm R.A."/>
            <person name="Martin F."/>
            <person name="Silar P."/>
            <person name="Natvig D.O."/>
            <person name="Lalanne C."/>
            <person name="Gautier V."/>
            <person name="Ament-Velasquez S.L."/>
            <person name="Kruys A."/>
            <person name="Hutchinson M.I."/>
            <person name="Powell A.J."/>
            <person name="Barry K."/>
            <person name="Miller A.N."/>
            <person name="Grigoriev I.V."/>
            <person name="Debuchy R."/>
            <person name="Gladieux P."/>
            <person name="Hiltunen Thoren M."/>
            <person name="Johannesson H."/>
        </authorList>
    </citation>
    <scope>NUCLEOTIDE SEQUENCE</scope>
    <source>
        <strain evidence="7">CBS 359.72</strain>
    </source>
</reference>
<dbReference type="GO" id="GO:0016020">
    <property type="term" value="C:membrane"/>
    <property type="evidence" value="ECO:0007669"/>
    <property type="project" value="UniProtKB-SubCell"/>
</dbReference>
<feature type="compositionally biased region" description="Low complexity" evidence="5">
    <location>
        <begin position="204"/>
        <end position="226"/>
    </location>
</feature>
<dbReference type="PANTHER" id="PTHR15549">
    <property type="entry name" value="PAIRED IMMUNOGLOBULIN-LIKE TYPE 2 RECEPTOR"/>
    <property type="match status" value="1"/>
</dbReference>
<evidence type="ECO:0000256" key="1">
    <source>
        <dbReference type="ARBA" id="ARBA00004167"/>
    </source>
</evidence>
<protein>
    <recommendedName>
        <fullName evidence="9">Transmembrane protein</fullName>
    </recommendedName>
</protein>
<reference evidence="7" key="2">
    <citation type="submission" date="2023-05" db="EMBL/GenBank/DDBJ databases">
        <authorList>
            <consortium name="Lawrence Berkeley National Laboratory"/>
            <person name="Steindorff A."/>
            <person name="Hensen N."/>
            <person name="Bonometti L."/>
            <person name="Westerberg I."/>
            <person name="Brannstrom I.O."/>
            <person name="Guillou S."/>
            <person name="Cros-Aarteil S."/>
            <person name="Calhoun S."/>
            <person name="Haridas S."/>
            <person name="Kuo A."/>
            <person name="Mondo S."/>
            <person name="Pangilinan J."/>
            <person name="Riley R."/>
            <person name="Labutti K."/>
            <person name="Andreopoulos B."/>
            <person name="Lipzen A."/>
            <person name="Chen C."/>
            <person name="Yanf M."/>
            <person name="Daum C."/>
            <person name="Ng V."/>
            <person name="Clum A."/>
            <person name="Ohm R."/>
            <person name="Martin F."/>
            <person name="Silar P."/>
            <person name="Natvig D."/>
            <person name="Lalanne C."/>
            <person name="Gautier V."/>
            <person name="Ament-Velasquez S.L."/>
            <person name="Kruys A."/>
            <person name="Hutchinson M.I."/>
            <person name="Powell A.J."/>
            <person name="Barry K."/>
            <person name="Miller A.N."/>
            <person name="Grigoriev I.V."/>
            <person name="Debuchy R."/>
            <person name="Gladieux P."/>
            <person name="Thoren M.H."/>
            <person name="Johannesson H."/>
        </authorList>
    </citation>
    <scope>NUCLEOTIDE SEQUENCE</scope>
    <source>
        <strain evidence="7">CBS 359.72</strain>
    </source>
</reference>
<evidence type="ECO:0000313" key="7">
    <source>
        <dbReference type="EMBL" id="KAK4251870.1"/>
    </source>
</evidence>
<feature type="region of interest" description="Disordered" evidence="5">
    <location>
        <begin position="366"/>
        <end position="415"/>
    </location>
</feature>
<dbReference type="PANTHER" id="PTHR15549:SF6">
    <property type="entry name" value="MID2 DOMAIN-CONTAINING PROTEIN"/>
    <property type="match status" value="1"/>
</dbReference>
<feature type="region of interest" description="Disordered" evidence="5">
    <location>
        <begin position="204"/>
        <end position="228"/>
    </location>
</feature>
<keyword evidence="3 6" id="KW-1133">Transmembrane helix</keyword>
<dbReference type="Proteomes" id="UP001303647">
    <property type="component" value="Unassembled WGS sequence"/>
</dbReference>
<evidence type="ECO:0000256" key="4">
    <source>
        <dbReference type="ARBA" id="ARBA00023136"/>
    </source>
</evidence>